<evidence type="ECO:0000313" key="1">
    <source>
        <dbReference type="EMBL" id="PWW35162.1"/>
    </source>
</evidence>
<dbReference type="EMBL" id="QLLI01000011">
    <property type="protein sequence ID" value="RAI91851.1"/>
    <property type="molecule type" value="Genomic_DNA"/>
</dbReference>
<organism evidence="1 3">
    <name type="scientific">Paenibacillus pabuli</name>
    <dbReference type="NCBI Taxonomy" id="1472"/>
    <lineage>
        <taxon>Bacteria</taxon>
        <taxon>Bacillati</taxon>
        <taxon>Bacillota</taxon>
        <taxon>Bacilli</taxon>
        <taxon>Bacillales</taxon>
        <taxon>Paenibacillaceae</taxon>
        <taxon>Paenibacillus</taxon>
    </lineage>
</organism>
<evidence type="ECO:0000313" key="4">
    <source>
        <dbReference type="Proteomes" id="UP000248827"/>
    </source>
</evidence>
<dbReference type="Proteomes" id="UP000247078">
    <property type="component" value="Unassembled WGS sequence"/>
</dbReference>
<reference evidence="1 3" key="1">
    <citation type="submission" date="2018-05" db="EMBL/GenBank/DDBJ databases">
        <title>Freshwater and sediment microbial communities from various areas in North America, analyzing microbe dynamics in response to fracking.</title>
        <authorList>
            <person name="Lamendella R."/>
        </authorList>
    </citation>
    <scope>NUCLEOTIDE SEQUENCE [LARGE SCALE GENOMIC DNA]</scope>
    <source>
        <strain evidence="1 3">DB-3</strain>
        <strain evidence="2 4">NG-13</strain>
    </source>
</reference>
<dbReference type="EMBL" id="QGTZ01000013">
    <property type="protein sequence ID" value="PWW35162.1"/>
    <property type="molecule type" value="Genomic_DNA"/>
</dbReference>
<proteinExistence type="predicted"/>
<comment type="caution">
    <text evidence="1">The sequence shown here is derived from an EMBL/GenBank/DDBJ whole genome shotgun (WGS) entry which is preliminary data.</text>
</comment>
<dbReference type="AlphaFoldDB" id="A0A855Y1Y7"/>
<evidence type="ECO:0000313" key="3">
    <source>
        <dbReference type="Proteomes" id="UP000247078"/>
    </source>
</evidence>
<name>A0A855Y1Y7_9BACL</name>
<dbReference type="Proteomes" id="UP000248827">
    <property type="component" value="Unassembled WGS sequence"/>
</dbReference>
<gene>
    <name evidence="2" type="ORF">DET54_111170</name>
    <name evidence="1" type="ORF">DET56_113166</name>
</gene>
<keyword evidence="4" id="KW-1185">Reference proteome</keyword>
<protein>
    <submittedName>
        <fullName evidence="1">Uncharacterized protein</fullName>
    </submittedName>
</protein>
<evidence type="ECO:0000313" key="2">
    <source>
        <dbReference type="EMBL" id="RAI91851.1"/>
    </source>
</evidence>
<accession>A0A855Y1Y7</accession>
<sequence length="51" mass="5670">MNSAERCTRRSPQDGSLRCPVRLGLLPKGAELSQMYDAFPGGYDFFCVELS</sequence>